<dbReference type="Proteomes" id="UP001155587">
    <property type="component" value="Unassembled WGS sequence"/>
</dbReference>
<evidence type="ECO:0008006" key="4">
    <source>
        <dbReference type="Google" id="ProtNLM"/>
    </source>
</evidence>
<keyword evidence="1" id="KW-1133">Transmembrane helix</keyword>
<feature type="transmembrane region" description="Helical" evidence="1">
    <location>
        <begin position="210"/>
        <end position="229"/>
    </location>
</feature>
<accession>A0A9X3CKF7</accession>
<keyword evidence="3" id="KW-1185">Reference proteome</keyword>
<feature type="transmembrane region" description="Helical" evidence="1">
    <location>
        <begin position="12"/>
        <end position="31"/>
    </location>
</feature>
<comment type="caution">
    <text evidence="2">The sequence shown here is derived from an EMBL/GenBank/DDBJ whole genome shotgun (WGS) entry which is preliminary data.</text>
</comment>
<evidence type="ECO:0000313" key="2">
    <source>
        <dbReference type="EMBL" id="MCW8345073.1"/>
    </source>
</evidence>
<evidence type="ECO:0000313" key="3">
    <source>
        <dbReference type="Proteomes" id="UP001155587"/>
    </source>
</evidence>
<dbReference type="RefSeq" id="WP_265673517.1">
    <property type="nucleotide sequence ID" value="NZ_JAKRRY010000002.1"/>
</dbReference>
<dbReference type="Gene3D" id="1.20.1250.20">
    <property type="entry name" value="MFS general substrate transporter like domains"/>
    <property type="match status" value="2"/>
</dbReference>
<evidence type="ECO:0000256" key="1">
    <source>
        <dbReference type="SAM" id="Phobius"/>
    </source>
</evidence>
<dbReference type="InterPro" id="IPR036259">
    <property type="entry name" value="MFS_trans_sf"/>
</dbReference>
<reference evidence="2" key="1">
    <citation type="submission" date="2022-02" db="EMBL/GenBank/DDBJ databases">
        <title>Vibrio sp. nov, a new bacterium isolated from seawater.</title>
        <authorList>
            <person name="Yuan Y."/>
        </authorList>
    </citation>
    <scope>NUCLEOTIDE SEQUENCE</scope>
    <source>
        <strain evidence="2">ZSDZ65</strain>
    </source>
</reference>
<feature type="transmembrane region" description="Helical" evidence="1">
    <location>
        <begin position="37"/>
        <end position="58"/>
    </location>
</feature>
<keyword evidence="1" id="KW-0812">Transmembrane</keyword>
<dbReference type="SUPFAM" id="SSF103473">
    <property type="entry name" value="MFS general substrate transporter"/>
    <property type="match status" value="1"/>
</dbReference>
<feature type="transmembrane region" description="Helical" evidence="1">
    <location>
        <begin position="94"/>
        <end position="112"/>
    </location>
</feature>
<keyword evidence="1" id="KW-0472">Membrane</keyword>
<feature type="transmembrane region" description="Helical" evidence="1">
    <location>
        <begin position="249"/>
        <end position="265"/>
    </location>
</feature>
<dbReference type="AlphaFoldDB" id="A0A9X3CKF7"/>
<feature type="transmembrane region" description="Helical" evidence="1">
    <location>
        <begin position="277"/>
        <end position="296"/>
    </location>
</feature>
<gene>
    <name evidence="2" type="ORF">MD535_03400</name>
</gene>
<feature type="transmembrane region" description="Helical" evidence="1">
    <location>
        <begin position="370"/>
        <end position="393"/>
    </location>
</feature>
<feature type="transmembrane region" description="Helical" evidence="1">
    <location>
        <begin position="70"/>
        <end position="88"/>
    </location>
</feature>
<organism evidence="2 3">
    <name type="scientific">Vibrio qingdaonensis</name>
    <dbReference type="NCBI Taxonomy" id="2829491"/>
    <lineage>
        <taxon>Bacteria</taxon>
        <taxon>Pseudomonadati</taxon>
        <taxon>Pseudomonadota</taxon>
        <taxon>Gammaproteobacteria</taxon>
        <taxon>Vibrionales</taxon>
        <taxon>Vibrionaceae</taxon>
        <taxon>Vibrio</taxon>
    </lineage>
</organism>
<protein>
    <recommendedName>
        <fullName evidence="4">MFS transporter</fullName>
    </recommendedName>
</protein>
<name>A0A9X3CKF7_9VIBR</name>
<dbReference type="EMBL" id="JAKRRY010000002">
    <property type="protein sequence ID" value="MCW8345073.1"/>
    <property type="molecule type" value="Genomic_DNA"/>
</dbReference>
<sequence>MKRSSLWLTSQASMGIVQWIGVAIILAPLILQRTSSGLLVGQVMLILGLTGLVAPLLGAIADRYLLHRQLHLSAMLCHCVALFILIFVNQTHWHYWFVALCIGLGSNLLLILNPTFAIRLNQEAKEKANALRLLFQFQMVGVVVAGVAMGVVHLFSLSTNMQLAVLLALDIGCLTITLLHPPQSIPSSPESTESNVSSNDAMARKSSRTLWFGFVLCVLLSMFVGSNMVEMGPVIIAQAFGVDLSHSSFGMAAAALITFVALAPAGKWMEKHGGHMLWLGTVFINTFVGVSIWFMFGNDVLALFPLSLILISIINGAWNDISIASFADEISPFGPATSQGYMAAAVSVGFSIGTYIVGYQLDHQDIEGVMAFLAISGIGVLVAAGIVMSMYHYGNTAVRNQSKAPMP</sequence>
<feature type="transmembrane region" description="Helical" evidence="1">
    <location>
        <begin position="133"/>
        <end position="155"/>
    </location>
</feature>
<proteinExistence type="predicted"/>
<feature type="transmembrane region" description="Helical" evidence="1">
    <location>
        <begin position="302"/>
        <end position="319"/>
    </location>
</feature>
<feature type="transmembrane region" description="Helical" evidence="1">
    <location>
        <begin position="340"/>
        <end position="358"/>
    </location>
</feature>